<dbReference type="AlphaFoldDB" id="A0A6A3G7H1"/>
<feature type="non-terminal residue" evidence="2">
    <location>
        <position position="1"/>
    </location>
</feature>
<feature type="compositionally biased region" description="Pro residues" evidence="1">
    <location>
        <begin position="130"/>
        <end position="143"/>
    </location>
</feature>
<sequence length="184" mass="20802">EEEDDAGVKTEPETEVKEEHGVEMEPYEESGYYENEEVYEAGPSREERSPYGPSAYPEYGGVYYAGPGYGSYGDCGSYSQLLEYEGCGKAYEETRYHRGPSGFITRYTGPETRRVERPTFSWRPSAPRALRPPAPRMPGPPPGWREHSAERSKEENVDEERVCVEACEAVDEEADRCDAYPGRT</sequence>
<protein>
    <submittedName>
        <fullName evidence="2">Uncharacterized protein</fullName>
    </submittedName>
</protein>
<accession>A0A6A3G7H1</accession>
<name>A0A6A3G7H1_9STRA</name>
<feature type="region of interest" description="Disordered" evidence="1">
    <location>
        <begin position="99"/>
        <end position="160"/>
    </location>
</feature>
<proteinExistence type="predicted"/>
<dbReference type="Proteomes" id="UP000460718">
    <property type="component" value="Unassembled WGS sequence"/>
</dbReference>
<evidence type="ECO:0000313" key="2">
    <source>
        <dbReference type="EMBL" id="KAE8954474.1"/>
    </source>
</evidence>
<feature type="compositionally biased region" description="Basic and acidic residues" evidence="1">
    <location>
        <begin position="144"/>
        <end position="160"/>
    </location>
</feature>
<evidence type="ECO:0000256" key="1">
    <source>
        <dbReference type="SAM" id="MobiDB-lite"/>
    </source>
</evidence>
<comment type="caution">
    <text evidence="2">The sequence shown here is derived from an EMBL/GenBank/DDBJ whole genome shotgun (WGS) entry which is preliminary data.</text>
</comment>
<evidence type="ECO:0000313" key="3">
    <source>
        <dbReference type="Proteomes" id="UP000460718"/>
    </source>
</evidence>
<feature type="compositionally biased region" description="Basic and acidic residues" evidence="1">
    <location>
        <begin position="1"/>
        <end position="23"/>
    </location>
</feature>
<dbReference type="EMBL" id="QXFW01009070">
    <property type="protein sequence ID" value="KAE8954474.1"/>
    <property type="molecule type" value="Genomic_DNA"/>
</dbReference>
<feature type="region of interest" description="Disordered" evidence="1">
    <location>
        <begin position="1"/>
        <end position="52"/>
    </location>
</feature>
<organism evidence="2 3">
    <name type="scientific">Phytophthora fragariae</name>
    <dbReference type="NCBI Taxonomy" id="53985"/>
    <lineage>
        <taxon>Eukaryota</taxon>
        <taxon>Sar</taxon>
        <taxon>Stramenopiles</taxon>
        <taxon>Oomycota</taxon>
        <taxon>Peronosporomycetes</taxon>
        <taxon>Peronosporales</taxon>
        <taxon>Peronosporaceae</taxon>
        <taxon>Phytophthora</taxon>
    </lineage>
</organism>
<reference evidence="2 3" key="1">
    <citation type="submission" date="2018-09" db="EMBL/GenBank/DDBJ databases">
        <title>Genomic investigation of the strawberry pathogen Phytophthora fragariae indicates pathogenicity is determined by transcriptional variation in three key races.</title>
        <authorList>
            <person name="Adams T.M."/>
            <person name="Armitage A.D."/>
            <person name="Sobczyk M.K."/>
            <person name="Bates H.J."/>
            <person name="Dunwell J.M."/>
            <person name="Nellist C.F."/>
            <person name="Harrison R.J."/>
        </authorList>
    </citation>
    <scope>NUCLEOTIDE SEQUENCE [LARGE SCALE GENOMIC DNA]</scope>
    <source>
        <strain evidence="2 3">SCRP245</strain>
    </source>
</reference>
<gene>
    <name evidence="2" type="ORF">PF011_g32090</name>
</gene>